<evidence type="ECO:0000256" key="4">
    <source>
        <dbReference type="SAM" id="MobiDB-lite"/>
    </source>
</evidence>
<dbReference type="Proteomes" id="UP001266305">
    <property type="component" value="Unassembled WGS sequence"/>
</dbReference>
<dbReference type="CDD" id="cd11380">
    <property type="entry name" value="Ribosomal_S8e_like"/>
    <property type="match status" value="1"/>
</dbReference>
<dbReference type="InterPro" id="IPR001047">
    <property type="entry name" value="Ribosomal_eS8"/>
</dbReference>
<evidence type="ECO:0000256" key="2">
    <source>
        <dbReference type="ARBA" id="ARBA00022980"/>
    </source>
</evidence>
<dbReference type="Pfam" id="PF01201">
    <property type="entry name" value="Ribosomal_S8e"/>
    <property type="match status" value="1"/>
</dbReference>
<organism evidence="5 6">
    <name type="scientific">Saguinus oedipus</name>
    <name type="common">Cotton-top tamarin</name>
    <name type="synonym">Oedipomidas oedipus</name>
    <dbReference type="NCBI Taxonomy" id="9490"/>
    <lineage>
        <taxon>Eukaryota</taxon>
        <taxon>Metazoa</taxon>
        <taxon>Chordata</taxon>
        <taxon>Craniata</taxon>
        <taxon>Vertebrata</taxon>
        <taxon>Euteleostomi</taxon>
        <taxon>Mammalia</taxon>
        <taxon>Eutheria</taxon>
        <taxon>Euarchontoglires</taxon>
        <taxon>Primates</taxon>
        <taxon>Haplorrhini</taxon>
        <taxon>Platyrrhini</taxon>
        <taxon>Cebidae</taxon>
        <taxon>Callitrichinae</taxon>
        <taxon>Saguinus</taxon>
    </lineage>
</organism>
<evidence type="ECO:0000313" key="6">
    <source>
        <dbReference type="Proteomes" id="UP001266305"/>
    </source>
</evidence>
<evidence type="ECO:0000313" key="5">
    <source>
        <dbReference type="EMBL" id="KAK2097153.1"/>
    </source>
</evidence>
<keyword evidence="2 5" id="KW-0689">Ribosomal protein</keyword>
<comment type="similarity">
    <text evidence="1">Belongs to the eukaryotic ribosomal protein eS8 family.</text>
</comment>
<dbReference type="PANTHER" id="PTHR10394">
    <property type="entry name" value="40S RIBOSOMAL PROTEIN S8"/>
    <property type="match status" value="1"/>
</dbReference>
<dbReference type="Gene3D" id="3.10.290.70">
    <property type="match status" value="1"/>
</dbReference>
<dbReference type="EMBL" id="JASSZA010000011">
    <property type="protein sequence ID" value="KAK2097153.1"/>
    <property type="molecule type" value="Genomic_DNA"/>
</dbReference>
<evidence type="ECO:0000256" key="3">
    <source>
        <dbReference type="ARBA" id="ARBA00023274"/>
    </source>
</evidence>
<gene>
    <name evidence="5" type="primary">RPS8_4</name>
    <name evidence="5" type="ORF">P7K49_022603</name>
</gene>
<feature type="region of interest" description="Disordered" evidence="4">
    <location>
        <begin position="14"/>
        <end position="54"/>
    </location>
</feature>
<comment type="caution">
    <text evidence="5">The sequence shown here is derived from an EMBL/GenBank/DDBJ whole genome shotgun (WGS) entry which is preliminary data.</text>
</comment>
<dbReference type="GO" id="GO:0005840">
    <property type="term" value="C:ribosome"/>
    <property type="evidence" value="ECO:0007669"/>
    <property type="project" value="UniProtKB-KW"/>
</dbReference>
<name>A0ABQ9UJC6_SAGOE</name>
<protein>
    <submittedName>
        <fullName evidence="5">40S ribosomal protein</fullName>
    </submittedName>
</protein>
<keyword evidence="3" id="KW-0687">Ribonucleoprotein</keyword>
<accession>A0ABQ9UJC6</accession>
<feature type="compositionally biased region" description="Basic residues" evidence="4">
    <location>
        <begin position="19"/>
        <end position="35"/>
    </location>
</feature>
<dbReference type="InterPro" id="IPR022309">
    <property type="entry name" value="Ribosomal_Se8/biogenesis_NSA2"/>
</dbReference>
<evidence type="ECO:0000256" key="1">
    <source>
        <dbReference type="ARBA" id="ARBA00005257"/>
    </source>
</evidence>
<reference evidence="5 6" key="1">
    <citation type="submission" date="2023-05" db="EMBL/GenBank/DDBJ databases">
        <title>B98-5 Cell Line De Novo Hybrid Assembly: An Optical Mapping Approach.</title>
        <authorList>
            <person name="Kananen K."/>
            <person name="Auerbach J.A."/>
            <person name="Kautto E."/>
            <person name="Blachly J.S."/>
        </authorList>
    </citation>
    <scope>NUCLEOTIDE SEQUENCE [LARGE SCALE GENOMIC DNA]</scope>
    <source>
        <strain evidence="5">B95-8</strain>
        <tissue evidence="5">Cell line</tissue>
    </source>
</reference>
<sequence>MDDIFKRQAWGISRDNWHQHRKTGGRRKPHHKKRSMSWGAPPHPHSPCAGGNKKHRALRLDVRSFSGGSECCPRKVRIISAVYTVSNNELVGTKTLVKNSILLTDSTPYRQWYETQ</sequence>
<keyword evidence="6" id="KW-1185">Reference proteome</keyword>
<proteinExistence type="inferred from homology"/>